<evidence type="ECO:0000313" key="1">
    <source>
        <dbReference type="EMBL" id="QHS90936.1"/>
    </source>
</evidence>
<proteinExistence type="predicted"/>
<sequence>MTDIFPIGTKVMTFDWSRLKESMGTYGIVAGYRPDEKLYMLIPARACKEMIIVRETEFKIADNYFPNNATTKEIFASLGVNKRRRQL</sequence>
<accession>A0A6C0BFM1</accession>
<dbReference type="AlphaFoldDB" id="A0A6C0BFM1"/>
<reference evidence="1" key="1">
    <citation type="journal article" date="2020" name="Nature">
        <title>Giant virus diversity and host interactions through global metagenomics.</title>
        <authorList>
            <person name="Schulz F."/>
            <person name="Roux S."/>
            <person name="Paez-Espino D."/>
            <person name="Jungbluth S."/>
            <person name="Walsh D.A."/>
            <person name="Denef V.J."/>
            <person name="McMahon K.D."/>
            <person name="Konstantinidis K.T."/>
            <person name="Eloe-Fadrosh E.A."/>
            <person name="Kyrpides N.C."/>
            <person name="Woyke T."/>
        </authorList>
    </citation>
    <scope>NUCLEOTIDE SEQUENCE</scope>
    <source>
        <strain evidence="1">GVMAG-M-3300013004-44</strain>
    </source>
</reference>
<protein>
    <submittedName>
        <fullName evidence="1">Uncharacterized protein</fullName>
    </submittedName>
</protein>
<name>A0A6C0BFM1_9ZZZZ</name>
<organism evidence="1">
    <name type="scientific">viral metagenome</name>
    <dbReference type="NCBI Taxonomy" id="1070528"/>
    <lineage>
        <taxon>unclassified sequences</taxon>
        <taxon>metagenomes</taxon>
        <taxon>organismal metagenomes</taxon>
    </lineage>
</organism>
<dbReference type="EMBL" id="MN739154">
    <property type="protein sequence ID" value="QHS90936.1"/>
    <property type="molecule type" value="Genomic_DNA"/>
</dbReference>